<name>A0A0D7ARU2_9AGAR</name>
<proteinExistence type="predicted"/>
<evidence type="ECO:0000256" key="1">
    <source>
        <dbReference type="SAM" id="MobiDB-lite"/>
    </source>
</evidence>
<keyword evidence="3" id="KW-1185">Reference proteome</keyword>
<organism evidence="2 3">
    <name type="scientific">Cylindrobasidium torrendii FP15055 ss-10</name>
    <dbReference type="NCBI Taxonomy" id="1314674"/>
    <lineage>
        <taxon>Eukaryota</taxon>
        <taxon>Fungi</taxon>
        <taxon>Dikarya</taxon>
        <taxon>Basidiomycota</taxon>
        <taxon>Agaricomycotina</taxon>
        <taxon>Agaricomycetes</taxon>
        <taxon>Agaricomycetidae</taxon>
        <taxon>Agaricales</taxon>
        <taxon>Marasmiineae</taxon>
        <taxon>Physalacriaceae</taxon>
        <taxon>Cylindrobasidium</taxon>
    </lineage>
</organism>
<feature type="non-terminal residue" evidence="2">
    <location>
        <position position="113"/>
    </location>
</feature>
<dbReference type="AlphaFoldDB" id="A0A0D7ARU2"/>
<protein>
    <submittedName>
        <fullName evidence="2">Uncharacterized protein</fullName>
    </submittedName>
</protein>
<dbReference type="Proteomes" id="UP000054007">
    <property type="component" value="Unassembled WGS sequence"/>
</dbReference>
<gene>
    <name evidence="2" type="ORF">CYLTODRAFT_460491</name>
</gene>
<feature type="region of interest" description="Disordered" evidence="1">
    <location>
        <begin position="1"/>
        <end position="22"/>
    </location>
</feature>
<reference evidence="2 3" key="1">
    <citation type="journal article" date="2015" name="Fungal Genet. Biol.">
        <title>Evolution of novel wood decay mechanisms in Agaricales revealed by the genome sequences of Fistulina hepatica and Cylindrobasidium torrendii.</title>
        <authorList>
            <person name="Floudas D."/>
            <person name="Held B.W."/>
            <person name="Riley R."/>
            <person name="Nagy L.G."/>
            <person name="Koehler G."/>
            <person name="Ransdell A.S."/>
            <person name="Younus H."/>
            <person name="Chow J."/>
            <person name="Chiniquy J."/>
            <person name="Lipzen A."/>
            <person name="Tritt A."/>
            <person name="Sun H."/>
            <person name="Haridas S."/>
            <person name="LaButti K."/>
            <person name="Ohm R.A."/>
            <person name="Kues U."/>
            <person name="Blanchette R.A."/>
            <person name="Grigoriev I.V."/>
            <person name="Minto R.E."/>
            <person name="Hibbett D.S."/>
        </authorList>
    </citation>
    <scope>NUCLEOTIDE SEQUENCE [LARGE SCALE GENOMIC DNA]</scope>
    <source>
        <strain evidence="2 3">FP15055 ss-10</strain>
    </source>
</reference>
<dbReference type="EMBL" id="KN881323">
    <property type="protein sequence ID" value="KIY60720.1"/>
    <property type="molecule type" value="Genomic_DNA"/>
</dbReference>
<accession>A0A0D7ARU2</accession>
<sequence>MSTPDPDPPNTNMEARDSSHDISDILKKLKHALEALDIDDPAQPSNASGLQDVRSPDTALNKNRSPPQQQAQPEPDDPMKDTIIPSRLFALSRFDDAGGHYHNCAEQPRPKAT</sequence>
<evidence type="ECO:0000313" key="3">
    <source>
        <dbReference type="Proteomes" id="UP000054007"/>
    </source>
</evidence>
<feature type="region of interest" description="Disordered" evidence="1">
    <location>
        <begin position="37"/>
        <end position="84"/>
    </location>
</feature>
<evidence type="ECO:0000313" key="2">
    <source>
        <dbReference type="EMBL" id="KIY60720.1"/>
    </source>
</evidence>